<dbReference type="SUPFAM" id="SSF55729">
    <property type="entry name" value="Acyl-CoA N-acyltransferases (Nat)"/>
    <property type="match status" value="1"/>
</dbReference>
<protein>
    <submittedName>
        <fullName evidence="2">CelD/BcsL family acetyltransferase involved in cellulose biosynthesis</fullName>
    </submittedName>
</protein>
<dbReference type="InterPro" id="IPR016181">
    <property type="entry name" value="Acyl_CoA_acyltransferase"/>
</dbReference>
<keyword evidence="2" id="KW-0808">Transferase</keyword>
<organism evidence="2 3">
    <name type="scientific">Rhizobium subbaraonis</name>
    <dbReference type="NCBI Taxonomy" id="908946"/>
    <lineage>
        <taxon>Bacteria</taxon>
        <taxon>Pseudomonadati</taxon>
        <taxon>Pseudomonadota</taxon>
        <taxon>Alphaproteobacteria</taxon>
        <taxon>Hyphomicrobiales</taxon>
        <taxon>Rhizobiaceae</taxon>
        <taxon>Rhizobium/Agrobacterium group</taxon>
        <taxon>Rhizobium</taxon>
    </lineage>
</organism>
<name>A0A285UDW5_9HYPH</name>
<keyword evidence="3" id="KW-1185">Reference proteome</keyword>
<feature type="domain" description="BioF2-like acetyltransferase" evidence="1">
    <location>
        <begin position="199"/>
        <end position="354"/>
    </location>
</feature>
<dbReference type="AlphaFoldDB" id="A0A285UDW5"/>
<dbReference type="Proteomes" id="UP000219167">
    <property type="component" value="Unassembled WGS sequence"/>
</dbReference>
<dbReference type="InterPro" id="IPR038740">
    <property type="entry name" value="BioF2-like_GNAT_dom"/>
</dbReference>
<gene>
    <name evidence="2" type="ORF">SAMN05892877_10692</name>
</gene>
<evidence type="ECO:0000259" key="1">
    <source>
        <dbReference type="Pfam" id="PF13480"/>
    </source>
</evidence>
<sequence length="421" mass="47805">MQLDFQIMPTDGDVLGRLARYVPGGARRPSTISFAIQLHNRMEPLEASWRALEKDDNLSLHQSYDWCRAWAATHRSRLLIVEGVHAGRTEMILPLEIVRHGPIRIARFLASRFSNINTGLYSEAFRTLAPAPVLRRALDQARGQFARYFDLFMLENIPLHWRGQEHPLSLLPAVLNQNASFQLSLHRDFAQTLAQLNAKRRRKKFRQCERRLEALGGHEHVIAKSGDEACHTLTLFFQQKAVRFEALGLPNVFREEETQAFFRALARVSDRDDNYPLRLHTLRIRSGDEAGRIIAIAGLSRKGDHVLCQFGSIDEAFAPEASPGEFLFHLMIEKLCGEGAALFDFGIGDQAYKRSWCNIETQQHDLLWPTTVAGSAVAAVHRAKANAKRTIKQNPKLYGFVQRLRSGKTEFVETVAETDRD</sequence>
<dbReference type="RefSeq" id="WP_097138956.1">
    <property type="nucleotide sequence ID" value="NZ_OBQD01000006.1"/>
</dbReference>
<evidence type="ECO:0000313" key="2">
    <source>
        <dbReference type="EMBL" id="SOC39588.1"/>
    </source>
</evidence>
<reference evidence="2 3" key="1">
    <citation type="submission" date="2017-08" db="EMBL/GenBank/DDBJ databases">
        <authorList>
            <person name="de Groot N.N."/>
        </authorList>
    </citation>
    <scope>NUCLEOTIDE SEQUENCE [LARGE SCALE GENOMIC DNA]</scope>
    <source>
        <strain evidence="2 3">JC85</strain>
    </source>
</reference>
<dbReference type="Pfam" id="PF13480">
    <property type="entry name" value="Acetyltransf_6"/>
    <property type="match status" value="1"/>
</dbReference>
<proteinExistence type="predicted"/>
<dbReference type="EMBL" id="OBQD01000006">
    <property type="protein sequence ID" value="SOC39588.1"/>
    <property type="molecule type" value="Genomic_DNA"/>
</dbReference>
<dbReference type="GO" id="GO:0016740">
    <property type="term" value="F:transferase activity"/>
    <property type="evidence" value="ECO:0007669"/>
    <property type="project" value="UniProtKB-KW"/>
</dbReference>
<dbReference type="OrthoDB" id="8193702at2"/>
<evidence type="ECO:0000313" key="3">
    <source>
        <dbReference type="Proteomes" id="UP000219167"/>
    </source>
</evidence>
<accession>A0A285UDW5</accession>
<dbReference type="Gene3D" id="3.40.630.30">
    <property type="match status" value="1"/>
</dbReference>